<organism evidence="1 2">
    <name type="scientific">Faecalibacillus faecis</name>
    <dbReference type="NCBI Taxonomy" id="1982628"/>
    <lineage>
        <taxon>Bacteria</taxon>
        <taxon>Bacillati</taxon>
        <taxon>Bacillota</taxon>
        <taxon>Erysipelotrichia</taxon>
        <taxon>Erysipelotrichales</taxon>
        <taxon>Coprobacillaceae</taxon>
        <taxon>Faecalibacillus</taxon>
    </lineage>
</organism>
<dbReference type="EMBL" id="JAJDKZ010000178">
    <property type="protein sequence ID" value="MCB8611588.1"/>
    <property type="molecule type" value="Genomic_DNA"/>
</dbReference>
<dbReference type="InterPro" id="IPR027417">
    <property type="entry name" value="P-loop_NTPase"/>
</dbReference>
<dbReference type="Gene3D" id="3.40.50.300">
    <property type="entry name" value="P-loop containing nucleotide triphosphate hydrolases"/>
    <property type="match status" value="1"/>
</dbReference>
<dbReference type="PANTHER" id="PTHR22683:SF41">
    <property type="entry name" value="DNA TRANSLOCASE FTSK"/>
    <property type="match status" value="1"/>
</dbReference>
<dbReference type="InterPro" id="IPR012340">
    <property type="entry name" value="NA-bd_OB-fold"/>
</dbReference>
<dbReference type="Proteomes" id="UP001198439">
    <property type="component" value="Unassembled WGS sequence"/>
</dbReference>
<reference evidence="1" key="1">
    <citation type="submission" date="2021-10" db="EMBL/GenBank/DDBJ databases">
        <title>Collection of gut derived symbiotic bacterial strains cultured from healthy donors.</title>
        <authorList>
            <person name="Lin H."/>
            <person name="Littmann E."/>
            <person name="Kohout C."/>
            <person name="Pamer E.G."/>
        </authorList>
    </citation>
    <scope>NUCLEOTIDE SEQUENCE</scope>
    <source>
        <strain evidence="1">DFI.4.48</strain>
    </source>
</reference>
<dbReference type="InterPro" id="IPR050206">
    <property type="entry name" value="FtsK/SpoIIIE/SftA"/>
</dbReference>
<feature type="non-terminal residue" evidence="1">
    <location>
        <position position="1"/>
    </location>
</feature>
<evidence type="ECO:0000313" key="2">
    <source>
        <dbReference type="Proteomes" id="UP001198439"/>
    </source>
</evidence>
<evidence type="ECO:0000313" key="1">
    <source>
        <dbReference type="EMBL" id="MCB8611588.1"/>
    </source>
</evidence>
<sequence>DSRTILDTGGAEKLLGRGDMLFLPVGASKPVRVQGAYLSDEEVEEVVDFVISQQKAQYQEEMIPEEPQDQPDFDDELYDEAVLLIS</sequence>
<name>A0AAW4VWF5_9FIRM</name>
<dbReference type="SUPFAM" id="SSF50249">
    <property type="entry name" value="Nucleic acid-binding proteins"/>
    <property type="match status" value="1"/>
</dbReference>
<dbReference type="AlphaFoldDB" id="A0AAW4VWF5"/>
<protein>
    <submittedName>
        <fullName evidence="1">DNA translocase FtsK</fullName>
    </submittedName>
</protein>
<gene>
    <name evidence="1" type="ORF">LJD69_13425</name>
</gene>
<comment type="caution">
    <text evidence="1">The sequence shown here is derived from an EMBL/GenBank/DDBJ whole genome shotgun (WGS) entry which is preliminary data.</text>
</comment>
<proteinExistence type="predicted"/>
<feature type="non-terminal residue" evidence="1">
    <location>
        <position position="86"/>
    </location>
</feature>
<accession>A0AAW4VWF5</accession>
<dbReference type="PANTHER" id="PTHR22683">
    <property type="entry name" value="SPORULATION PROTEIN RELATED"/>
    <property type="match status" value="1"/>
</dbReference>